<proteinExistence type="predicted"/>
<dbReference type="Gene3D" id="3.10.180.10">
    <property type="entry name" value="2,3-Dihydroxybiphenyl 1,2-Dioxygenase, domain 1"/>
    <property type="match status" value="1"/>
</dbReference>
<gene>
    <name evidence="2" type="ORF">JF537_10120</name>
</gene>
<evidence type="ECO:0000313" key="2">
    <source>
        <dbReference type="EMBL" id="MBN8251936.1"/>
    </source>
</evidence>
<accession>A0A8I1MFJ1</accession>
<dbReference type="EMBL" id="JAEMWV010000004">
    <property type="protein sequence ID" value="MBN8251936.1"/>
    <property type="molecule type" value="Genomic_DNA"/>
</dbReference>
<dbReference type="CDD" id="cd06587">
    <property type="entry name" value="VOC"/>
    <property type="match status" value="1"/>
</dbReference>
<sequence>MKIKTEGISEVVLEVQSMERAVQFWSNQLGFPIVEQWVYDNGQFTEESNGIWATWLYVGGPTRLGLWLPRMFSKAEQKMKQLNISSWPNLYDEGGVHVHLALHVQKQNLEGTLTLLKQEGIDVKIIKEANETRVYFKDTESNITEFYTKSMADDYTKQVIKK</sequence>
<reference evidence="2" key="1">
    <citation type="submission" date="2020-12" db="EMBL/GenBank/DDBJ databases">
        <title>PHA producing bacteria isolated from mangrove.</title>
        <authorList>
            <person name="Zheng W."/>
            <person name="Yu S."/>
            <person name="Huang Y."/>
        </authorList>
    </citation>
    <scope>NUCLEOTIDE SEQUENCE</scope>
    <source>
        <strain evidence="2">GN22-4</strain>
    </source>
</reference>
<protein>
    <submittedName>
        <fullName evidence="2">VOC family protein</fullName>
    </submittedName>
</protein>
<name>A0A8I1MFJ1_9BACI</name>
<dbReference type="InterPro" id="IPR029068">
    <property type="entry name" value="Glyas_Bleomycin-R_OHBP_Dase"/>
</dbReference>
<dbReference type="SUPFAM" id="SSF54593">
    <property type="entry name" value="Glyoxalase/Bleomycin resistance protein/Dihydroxybiphenyl dioxygenase"/>
    <property type="match status" value="1"/>
</dbReference>
<dbReference type="InterPro" id="IPR037523">
    <property type="entry name" value="VOC_core"/>
</dbReference>
<organism evidence="2 3">
    <name type="scientific">Priestia flexa</name>
    <dbReference type="NCBI Taxonomy" id="86664"/>
    <lineage>
        <taxon>Bacteria</taxon>
        <taxon>Bacillati</taxon>
        <taxon>Bacillota</taxon>
        <taxon>Bacilli</taxon>
        <taxon>Bacillales</taxon>
        <taxon>Bacillaceae</taxon>
        <taxon>Priestia</taxon>
    </lineage>
</organism>
<feature type="domain" description="VOC" evidence="1">
    <location>
        <begin position="7"/>
        <end position="149"/>
    </location>
</feature>
<comment type="caution">
    <text evidence="2">The sequence shown here is derived from an EMBL/GenBank/DDBJ whole genome shotgun (WGS) entry which is preliminary data.</text>
</comment>
<evidence type="ECO:0000313" key="3">
    <source>
        <dbReference type="Proteomes" id="UP000664578"/>
    </source>
</evidence>
<evidence type="ECO:0000259" key="1">
    <source>
        <dbReference type="PROSITE" id="PS51819"/>
    </source>
</evidence>
<dbReference type="Proteomes" id="UP000664578">
    <property type="component" value="Unassembled WGS sequence"/>
</dbReference>
<dbReference type="AlphaFoldDB" id="A0A8I1MFJ1"/>
<dbReference type="RefSeq" id="WP_119542921.1">
    <property type="nucleotide sequence ID" value="NZ_JAEMWV010000004.1"/>
</dbReference>
<dbReference type="Pfam" id="PF00903">
    <property type="entry name" value="Glyoxalase"/>
    <property type="match status" value="1"/>
</dbReference>
<dbReference type="InterPro" id="IPR004360">
    <property type="entry name" value="Glyas_Fos-R_dOase_dom"/>
</dbReference>
<dbReference type="PROSITE" id="PS51819">
    <property type="entry name" value="VOC"/>
    <property type="match status" value="1"/>
</dbReference>